<organism evidence="1 2">
    <name type="scientific">Rhizopogon vesiculosus</name>
    <dbReference type="NCBI Taxonomy" id="180088"/>
    <lineage>
        <taxon>Eukaryota</taxon>
        <taxon>Fungi</taxon>
        <taxon>Dikarya</taxon>
        <taxon>Basidiomycota</taxon>
        <taxon>Agaricomycotina</taxon>
        <taxon>Agaricomycetes</taxon>
        <taxon>Agaricomycetidae</taxon>
        <taxon>Boletales</taxon>
        <taxon>Suillineae</taxon>
        <taxon>Rhizopogonaceae</taxon>
        <taxon>Rhizopogon</taxon>
    </lineage>
</organism>
<dbReference type="AlphaFoldDB" id="A0A1J8R289"/>
<protein>
    <recommendedName>
        <fullName evidence="3">F-box domain-containing protein</fullName>
    </recommendedName>
</protein>
<dbReference type="Proteomes" id="UP000183567">
    <property type="component" value="Unassembled WGS sequence"/>
</dbReference>
<comment type="caution">
    <text evidence="1">The sequence shown here is derived from an EMBL/GenBank/DDBJ whole genome shotgun (WGS) entry which is preliminary data.</text>
</comment>
<name>A0A1J8R289_9AGAM</name>
<proteinExistence type="predicted"/>
<sequence>MSSIISGPGRHSPPLKVIALHQAPAQVSEIALCGLSHLQRVSFTFRIDDAFQFRTSSTLDIPDVHSSTFNLCVELVDQWVVPCKHLYLYTKFAVTAPAVEHALYKLNNRVLCDDLEEYQLFTLDHVNYYINMHSAYTLMRFFSLKSSWPYLERLNIGTTYVCTARPKIAFQGLVTVLNLKTLSLVFDATKLHPLTTEKPGGGVCNTNITTFDVGCSPIDEPLQVAVALSAILPWLTEINAEIPP</sequence>
<dbReference type="EMBL" id="LVVM01001690">
    <property type="protein sequence ID" value="OJA18012.1"/>
    <property type="molecule type" value="Genomic_DNA"/>
</dbReference>
<accession>A0A1J8R289</accession>
<evidence type="ECO:0000313" key="2">
    <source>
        <dbReference type="Proteomes" id="UP000183567"/>
    </source>
</evidence>
<evidence type="ECO:0008006" key="3">
    <source>
        <dbReference type="Google" id="ProtNLM"/>
    </source>
</evidence>
<evidence type="ECO:0000313" key="1">
    <source>
        <dbReference type="EMBL" id="OJA18012.1"/>
    </source>
</evidence>
<reference evidence="1 2" key="1">
    <citation type="submission" date="2016-03" db="EMBL/GenBank/DDBJ databases">
        <title>Comparative genomics of the ectomycorrhizal sister species Rhizopogon vinicolor and Rhizopogon vesiculosus (Basidiomycota: Boletales) reveals a divergence of the mating type B locus.</title>
        <authorList>
            <person name="Mujic A.B."/>
            <person name="Kuo A."/>
            <person name="Tritt A."/>
            <person name="Lipzen A."/>
            <person name="Chen C."/>
            <person name="Johnson J."/>
            <person name="Sharma A."/>
            <person name="Barry K."/>
            <person name="Grigoriev I.V."/>
            <person name="Spatafora J.W."/>
        </authorList>
    </citation>
    <scope>NUCLEOTIDE SEQUENCE [LARGE SCALE GENOMIC DNA]</scope>
    <source>
        <strain evidence="1 2">AM-OR11-056</strain>
    </source>
</reference>
<dbReference type="OrthoDB" id="3258386at2759"/>
<gene>
    <name evidence="1" type="ORF">AZE42_08959</name>
</gene>
<keyword evidence="2" id="KW-1185">Reference proteome</keyword>